<sequence>MQKERSYTETIRIVCKAINIAIEKNDSCILEFLKKYIVQNNYSLIGNTASTSFSSQKTNSSKECSKSNVISKVLPVKVANPVKKSRRVHSPKTAHYQSYLETQQLKNREK</sequence>
<dbReference type="AlphaFoldDB" id="A0A8H3XBD1"/>
<feature type="compositionally biased region" description="Polar residues" evidence="1">
    <location>
        <begin position="95"/>
        <end position="110"/>
    </location>
</feature>
<name>A0A8H3XBD1_GIGMA</name>
<comment type="caution">
    <text evidence="2">The sequence shown here is derived from an EMBL/GenBank/DDBJ whole genome shotgun (WGS) entry which is preliminary data.</text>
</comment>
<proteinExistence type="predicted"/>
<reference evidence="2 3" key="1">
    <citation type="journal article" date="2019" name="Environ. Microbiol.">
        <title>At the nexus of three kingdoms: the genome of the mycorrhizal fungus Gigaspora margarita provides insights into plant, endobacterial and fungal interactions.</title>
        <authorList>
            <person name="Venice F."/>
            <person name="Ghignone S."/>
            <person name="Salvioli di Fossalunga A."/>
            <person name="Amselem J."/>
            <person name="Novero M."/>
            <person name="Xianan X."/>
            <person name="Sedzielewska Toro K."/>
            <person name="Morin E."/>
            <person name="Lipzen A."/>
            <person name="Grigoriev I.V."/>
            <person name="Henrissat B."/>
            <person name="Martin F.M."/>
            <person name="Bonfante P."/>
        </authorList>
    </citation>
    <scope>NUCLEOTIDE SEQUENCE [LARGE SCALE GENOMIC DNA]</scope>
    <source>
        <strain evidence="2 3">BEG34</strain>
    </source>
</reference>
<evidence type="ECO:0000313" key="3">
    <source>
        <dbReference type="Proteomes" id="UP000439903"/>
    </source>
</evidence>
<protein>
    <submittedName>
        <fullName evidence="2">Uncharacterized protein</fullName>
    </submittedName>
</protein>
<dbReference type="OrthoDB" id="2475761at2759"/>
<keyword evidence="3" id="KW-1185">Reference proteome</keyword>
<gene>
    <name evidence="2" type="ORF">F8M41_003856</name>
</gene>
<dbReference type="Proteomes" id="UP000439903">
    <property type="component" value="Unassembled WGS sequence"/>
</dbReference>
<evidence type="ECO:0000313" key="2">
    <source>
        <dbReference type="EMBL" id="KAF0441312.1"/>
    </source>
</evidence>
<dbReference type="EMBL" id="WTPW01001346">
    <property type="protein sequence ID" value="KAF0441312.1"/>
    <property type="molecule type" value="Genomic_DNA"/>
</dbReference>
<organism evidence="2 3">
    <name type="scientific">Gigaspora margarita</name>
    <dbReference type="NCBI Taxonomy" id="4874"/>
    <lineage>
        <taxon>Eukaryota</taxon>
        <taxon>Fungi</taxon>
        <taxon>Fungi incertae sedis</taxon>
        <taxon>Mucoromycota</taxon>
        <taxon>Glomeromycotina</taxon>
        <taxon>Glomeromycetes</taxon>
        <taxon>Diversisporales</taxon>
        <taxon>Gigasporaceae</taxon>
        <taxon>Gigaspora</taxon>
    </lineage>
</organism>
<accession>A0A8H3XBD1</accession>
<evidence type="ECO:0000256" key="1">
    <source>
        <dbReference type="SAM" id="MobiDB-lite"/>
    </source>
</evidence>
<feature type="region of interest" description="Disordered" evidence="1">
    <location>
        <begin position="84"/>
        <end position="110"/>
    </location>
</feature>